<dbReference type="EMBL" id="VSWD01000010">
    <property type="protein sequence ID" value="KAK3090913.1"/>
    <property type="molecule type" value="Genomic_DNA"/>
</dbReference>
<accession>A0AA89BX90</accession>
<gene>
    <name evidence="2" type="ORF">FSP39_015683</name>
</gene>
<dbReference type="AlphaFoldDB" id="A0AA89BX90"/>
<keyword evidence="3" id="KW-1185">Reference proteome</keyword>
<evidence type="ECO:0000256" key="1">
    <source>
        <dbReference type="SAM" id="MobiDB-lite"/>
    </source>
</evidence>
<organism evidence="2 3">
    <name type="scientific">Pinctada imbricata</name>
    <name type="common">Atlantic pearl-oyster</name>
    <name type="synonym">Pinctada martensii</name>
    <dbReference type="NCBI Taxonomy" id="66713"/>
    <lineage>
        <taxon>Eukaryota</taxon>
        <taxon>Metazoa</taxon>
        <taxon>Spiralia</taxon>
        <taxon>Lophotrochozoa</taxon>
        <taxon>Mollusca</taxon>
        <taxon>Bivalvia</taxon>
        <taxon>Autobranchia</taxon>
        <taxon>Pteriomorphia</taxon>
        <taxon>Pterioida</taxon>
        <taxon>Pterioidea</taxon>
        <taxon>Pteriidae</taxon>
        <taxon>Pinctada</taxon>
    </lineage>
</organism>
<protein>
    <submittedName>
        <fullName evidence="2">Uncharacterized protein</fullName>
    </submittedName>
</protein>
<proteinExistence type="predicted"/>
<feature type="region of interest" description="Disordered" evidence="1">
    <location>
        <begin position="123"/>
        <end position="142"/>
    </location>
</feature>
<sequence>MLNNKNVISDQHEESLYKILHGHHSDGEKKVYSETEITIALAEHLLGKLSPGKSYTIDSKVKKKGKCSCGFSHCKSNPAFGGTGIGHEEAWHGFLDIIFHSHGGLPETAAAFVEDNQGSETLTCPFDDGEDESEGDSPGGKTESQVIAQTIVFSFIQRKRHPHFSNFLIPNILISPHDFRIIMYDAFNDILICSVPFQIFHPYPSTSLQTASILILWMVLHYRMFCVGIDTSLIIETAGDLKKIQSNFNERAKNKLELYVNASKCGVQGFPLAPHLPRAVFPSHELLMVGIHLISEKSSGQV</sequence>
<evidence type="ECO:0000313" key="3">
    <source>
        <dbReference type="Proteomes" id="UP001186944"/>
    </source>
</evidence>
<name>A0AA89BX90_PINIB</name>
<dbReference type="Proteomes" id="UP001186944">
    <property type="component" value="Unassembled WGS sequence"/>
</dbReference>
<evidence type="ECO:0000313" key="2">
    <source>
        <dbReference type="EMBL" id="KAK3090913.1"/>
    </source>
</evidence>
<comment type="caution">
    <text evidence="2">The sequence shown here is derived from an EMBL/GenBank/DDBJ whole genome shotgun (WGS) entry which is preliminary data.</text>
</comment>
<reference evidence="2" key="1">
    <citation type="submission" date="2019-08" db="EMBL/GenBank/DDBJ databases">
        <title>The improved chromosome-level genome for the pearl oyster Pinctada fucata martensii using PacBio sequencing and Hi-C.</title>
        <authorList>
            <person name="Zheng Z."/>
        </authorList>
    </citation>
    <scope>NUCLEOTIDE SEQUENCE</scope>
    <source>
        <strain evidence="2">ZZ-2019</strain>
        <tissue evidence="2">Adductor muscle</tissue>
    </source>
</reference>